<reference evidence="1" key="2">
    <citation type="submission" date="2018-08" db="UniProtKB">
        <authorList>
            <consortium name="EnsemblPlants"/>
        </authorList>
    </citation>
    <scope>IDENTIFICATION</scope>
    <source>
        <strain evidence="1">Yugu1</strain>
    </source>
</reference>
<reference evidence="2" key="1">
    <citation type="journal article" date="2012" name="Nat. Biotechnol.">
        <title>Reference genome sequence of the model plant Setaria.</title>
        <authorList>
            <person name="Bennetzen J.L."/>
            <person name="Schmutz J."/>
            <person name="Wang H."/>
            <person name="Percifield R."/>
            <person name="Hawkins J."/>
            <person name="Pontaroli A.C."/>
            <person name="Estep M."/>
            <person name="Feng L."/>
            <person name="Vaughn J.N."/>
            <person name="Grimwood J."/>
            <person name="Jenkins J."/>
            <person name="Barry K."/>
            <person name="Lindquist E."/>
            <person name="Hellsten U."/>
            <person name="Deshpande S."/>
            <person name="Wang X."/>
            <person name="Wu X."/>
            <person name="Mitros T."/>
            <person name="Triplett J."/>
            <person name="Yang X."/>
            <person name="Ye C.Y."/>
            <person name="Mauro-Herrera M."/>
            <person name="Wang L."/>
            <person name="Li P."/>
            <person name="Sharma M."/>
            <person name="Sharma R."/>
            <person name="Ronald P.C."/>
            <person name="Panaud O."/>
            <person name="Kellogg E.A."/>
            <person name="Brutnell T.P."/>
            <person name="Doust A.N."/>
            <person name="Tuskan G.A."/>
            <person name="Rokhsar D."/>
            <person name="Devos K.M."/>
        </authorList>
    </citation>
    <scope>NUCLEOTIDE SEQUENCE [LARGE SCALE GENOMIC DNA]</scope>
    <source>
        <strain evidence="2">cv. Yugu1</strain>
    </source>
</reference>
<protein>
    <submittedName>
        <fullName evidence="1">Uncharacterized protein</fullName>
    </submittedName>
</protein>
<organism evidence="1 2">
    <name type="scientific">Setaria italica</name>
    <name type="common">Foxtail millet</name>
    <name type="synonym">Panicum italicum</name>
    <dbReference type="NCBI Taxonomy" id="4555"/>
    <lineage>
        <taxon>Eukaryota</taxon>
        <taxon>Viridiplantae</taxon>
        <taxon>Streptophyta</taxon>
        <taxon>Embryophyta</taxon>
        <taxon>Tracheophyta</taxon>
        <taxon>Spermatophyta</taxon>
        <taxon>Magnoliopsida</taxon>
        <taxon>Liliopsida</taxon>
        <taxon>Poales</taxon>
        <taxon>Poaceae</taxon>
        <taxon>PACMAD clade</taxon>
        <taxon>Panicoideae</taxon>
        <taxon>Panicodae</taxon>
        <taxon>Paniceae</taxon>
        <taxon>Cenchrinae</taxon>
        <taxon>Setaria</taxon>
    </lineage>
</organism>
<dbReference type="HOGENOM" id="CLU_3035968_0_0_1"/>
<evidence type="ECO:0000313" key="2">
    <source>
        <dbReference type="Proteomes" id="UP000004995"/>
    </source>
</evidence>
<evidence type="ECO:0000313" key="1">
    <source>
        <dbReference type="EnsemblPlants" id="KQL15565"/>
    </source>
</evidence>
<dbReference type="EnsemblPlants" id="KQL15565">
    <property type="protein sequence ID" value="KQL15565"/>
    <property type="gene ID" value="SETIT_025607mg"/>
</dbReference>
<accession>K3ZGA5</accession>
<dbReference type="InParanoid" id="K3ZGA5"/>
<dbReference type="EMBL" id="AGNK02001733">
    <property type="status" value="NOT_ANNOTATED_CDS"/>
    <property type="molecule type" value="Genomic_DNA"/>
</dbReference>
<dbReference type="AlphaFoldDB" id="K3ZGA5"/>
<name>K3ZGA5_SETIT</name>
<sequence>MQPARNLRHLSCPSQTVWFTGRWHCTRASGCLRTEGELFKEFKMQLMVLLISQET</sequence>
<dbReference type="Gramene" id="KQL15565">
    <property type="protein sequence ID" value="KQL15565"/>
    <property type="gene ID" value="SETIT_025607mg"/>
</dbReference>
<proteinExistence type="predicted"/>
<dbReference type="Proteomes" id="UP000004995">
    <property type="component" value="Unassembled WGS sequence"/>
</dbReference>
<keyword evidence="2" id="KW-1185">Reference proteome</keyword>